<accession>A0A1G1VNU5</accession>
<dbReference type="EMBL" id="MHCH01000035">
    <property type="protein sequence ID" value="OGY17024.1"/>
    <property type="molecule type" value="Genomic_DNA"/>
</dbReference>
<name>A0A1G1VNU5_9BACT</name>
<dbReference type="PANTHER" id="PTHR45871">
    <property type="entry name" value="N-ACETYLGLUCOSAMINYL-PHOSPHATIDYLINOSITOL BIOSYNTHETIC PROTEIN"/>
    <property type="match status" value="1"/>
</dbReference>
<dbReference type="Proteomes" id="UP000177324">
    <property type="component" value="Unassembled WGS sequence"/>
</dbReference>
<evidence type="ECO:0000313" key="2">
    <source>
        <dbReference type="EMBL" id="OGY17024.1"/>
    </source>
</evidence>
<dbReference type="AlphaFoldDB" id="A0A1G1VNU5"/>
<comment type="caution">
    <text evidence="2">The sequence shown here is derived from an EMBL/GenBank/DDBJ whole genome shotgun (WGS) entry which is preliminary data.</text>
</comment>
<dbReference type="PANTHER" id="PTHR45871:SF1">
    <property type="entry name" value="PHOSPHATIDYLINOSITOL N-ACETYLGLUCOSAMINYLTRANSFERASE SUBUNIT A"/>
    <property type="match status" value="1"/>
</dbReference>
<dbReference type="SUPFAM" id="SSF53756">
    <property type="entry name" value="UDP-Glycosyltransferase/glycogen phosphorylase"/>
    <property type="match status" value="1"/>
</dbReference>
<proteinExistence type="predicted"/>
<evidence type="ECO:0000313" key="3">
    <source>
        <dbReference type="Proteomes" id="UP000177324"/>
    </source>
</evidence>
<evidence type="ECO:0000259" key="1">
    <source>
        <dbReference type="Pfam" id="PF13439"/>
    </source>
</evidence>
<feature type="domain" description="Glycosyltransferase subfamily 4-like N-terminal" evidence="1">
    <location>
        <begin position="14"/>
        <end position="152"/>
    </location>
</feature>
<gene>
    <name evidence="2" type="ORF">A2784_04210</name>
</gene>
<protein>
    <recommendedName>
        <fullName evidence="1">Glycosyltransferase subfamily 4-like N-terminal domain-containing protein</fullName>
    </recommendedName>
</protein>
<sequence>MTILFFSRLFWPHVGGVEKHVERVSQELIKLGHQVTVVTEQYDKKLKRVEKRKGINIYRIPIWDVSEKAKKWRIWQWLWQHRDLIQSADIIHIHDVFFWYLPLRLLYPRKKVFITFHGYETKFPLSRSAIWQKRLAARLTAGNICVGDYIGKWYGIKPTLVTYGATDLGQRPIGPWPKKPAIIILGRQTPDNNISEVKTALRHSGATVTTQLKQASVVIASSYLSIWEGLAADRPVLSVYTNSLKKDYLAPLSKYIHIANSTQQLTRFIHKYTSGVYLEKTWANLPTWDKICQLYLQLWQK</sequence>
<dbReference type="STRING" id="1797589.A2784_04210"/>
<organism evidence="2 3">
    <name type="scientific">Candidatus Chisholmbacteria bacterium RIFCSPHIGHO2_01_FULL_48_12</name>
    <dbReference type="NCBI Taxonomy" id="1797589"/>
    <lineage>
        <taxon>Bacteria</taxon>
        <taxon>Candidatus Chisholmiibacteriota</taxon>
    </lineage>
</organism>
<reference evidence="2 3" key="1">
    <citation type="journal article" date="2016" name="Nat. Commun.">
        <title>Thousands of microbial genomes shed light on interconnected biogeochemical processes in an aquifer system.</title>
        <authorList>
            <person name="Anantharaman K."/>
            <person name="Brown C.T."/>
            <person name="Hug L.A."/>
            <person name="Sharon I."/>
            <person name="Castelle C.J."/>
            <person name="Probst A.J."/>
            <person name="Thomas B.C."/>
            <person name="Singh A."/>
            <person name="Wilkins M.J."/>
            <person name="Karaoz U."/>
            <person name="Brodie E.L."/>
            <person name="Williams K.H."/>
            <person name="Hubbard S.S."/>
            <person name="Banfield J.F."/>
        </authorList>
    </citation>
    <scope>NUCLEOTIDE SEQUENCE [LARGE SCALE GENOMIC DNA]</scope>
</reference>
<dbReference type="Pfam" id="PF13439">
    <property type="entry name" value="Glyco_transf_4"/>
    <property type="match status" value="1"/>
</dbReference>
<dbReference type="InterPro" id="IPR028098">
    <property type="entry name" value="Glyco_trans_4-like_N"/>
</dbReference>
<dbReference type="Gene3D" id="3.40.50.2000">
    <property type="entry name" value="Glycogen Phosphorylase B"/>
    <property type="match status" value="1"/>
</dbReference>
<dbReference type="CDD" id="cd03801">
    <property type="entry name" value="GT4_PimA-like"/>
    <property type="match status" value="1"/>
</dbReference>